<evidence type="ECO:0000313" key="2">
    <source>
        <dbReference type="Proteomes" id="UP000184386"/>
    </source>
</evidence>
<dbReference type="STRING" id="1121322.SAMN02745136_00432"/>
<accession>A0A1M6KFC2</accession>
<dbReference type="Proteomes" id="UP000184386">
    <property type="component" value="Unassembled WGS sequence"/>
</dbReference>
<keyword evidence="2" id="KW-1185">Reference proteome</keyword>
<dbReference type="RefSeq" id="WP_073272461.1">
    <property type="nucleotide sequence ID" value="NZ_FRAC01000006.1"/>
</dbReference>
<evidence type="ECO:0000313" key="1">
    <source>
        <dbReference type="EMBL" id="SHJ57609.1"/>
    </source>
</evidence>
<name>A0A1M6KFC2_9FIRM</name>
<reference evidence="1 2" key="1">
    <citation type="submission" date="2016-11" db="EMBL/GenBank/DDBJ databases">
        <authorList>
            <person name="Jaros S."/>
            <person name="Januszkiewicz K."/>
            <person name="Wedrychowicz H."/>
        </authorList>
    </citation>
    <scope>NUCLEOTIDE SEQUENCE [LARGE SCALE GENOMIC DNA]</scope>
    <source>
        <strain evidence="1 2">DSM 15929</strain>
    </source>
</reference>
<sequence length="114" mass="13117">MREISTVNVGNANGIPFAQYNSIVGENNSPIEVNGKVYDGFYVSYNNYDRAIYGDVTTALVLGQMQKFYILTGNHCEQYEELINQGFFRCLEYFKANINQAHNYSDRMDFEIKV</sequence>
<dbReference type="AlphaFoldDB" id="A0A1M6KFC2"/>
<gene>
    <name evidence="1" type="ORF">SAMN02745136_00432</name>
</gene>
<dbReference type="OrthoDB" id="6932399at2"/>
<organism evidence="1 2">
    <name type="scientific">Anaerocolumna jejuensis DSM 15929</name>
    <dbReference type="NCBI Taxonomy" id="1121322"/>
    <lineage>
        <taxon>Bacteria</taxon>
        <taxon>Bacillati</taxon>
        <taxon>Bacillota</taxon>
        <taxon>Clostridia</taxon>
        <taxon>Lachnospirales</taxon>
        <taxon>Lachnospiraceae</taxon>
        <taxon>Anaerocolumna</taxon>
    </lineage>
</organism>
<dbReference type="EMBL" id="FRAC01000006">
    <property type="protein sequence ID" value="SHJ57609.1"/>
    <property type="molecule type" value="Genomic_DNA"/>
</dbReference>
<proteinExistence type="predicted"/>
<protein>
    <submittedName>
        <fullName evidence="1">Uncharacterized protein</fullName>
    </submittedName>
</protein>